<dbReference type="InterPro" id="IPR015422">
    <property type="entry name" value="PyrdxlP-dep_Trfase_small"/>
</dbReference>
<dbReference type="EMBL" id="KE361636">
    <property type="protein sequence ID" value="EPQ28147.1"/>
    <property type="molecule type" value="Genomic_DNA"/>
</dbReference>
<dbReference type="InterPro" id="IPR015424">
    <property type="entry name" value="PyrdxlP-dep_Trfase"/>
</dbReference>
<evidence type="ECO:0000313" key="8">
    <source>
        <dbReference type="Proteomes" id="UP000053664"/>
    </source>
</evidence>
<evidence type="ECO:0000256" key="3">
    <source>
        <dbReference type="ARBA" id="ARBA00022576"/>
    </source>
</evidence>
<protein>
    <recommendedName>
        <fullName evidence="6">Aminotransferase class I/classII large domain-containing protein</fullName>
    </recommendedName>
</protein>
<evidence type="ECO:0000256" key="5">
    <source>
        <dbReference type="ARBA" id="ARBA00022898"/>
    </source>
</evidence>
<evidence type="ECO:0000313" key="7">
    <source>
        <dbReference type="EMBL" id="EPQ28147.1"/>
    </source>
</evidence>
<proteinExistence type="inferred from homology"/>
<dbReference type="FunFam" id="3.40.640.10:FF:000024">
    <property type="entry name" value="Kynurenine--oxoglutarate transaminase 3"/>
    <property type="match status" value="1"/>
</dbReference>
<dbReference type="GO" id="GO:0016212">
    <property type="term" value="F:kynurenine-oxoglutarate transaminase activity"/>
    <property type="evidence" value="ECO:0007669"/>
    <property type="project" value="TreeGrafter"/>
</dbReference>
<feature type="domain" description="Aminotransferase class I/classII large" evidence="6">
    <location>
        <begin position="46"/>
        <end position="462"/>
    </location>
</feature>
<accession>A0A061H5G8</accession>
<dbReference type="PANTHER" id="PTHR43807:SF20">
    <property type="entry name" value="FI04487P"/>
    <property type="match status" value="1"/>
</dbReference>
<dbReference type="GeneID" id="19318577"/>
<organism evidence="7 8">
    <name type="scientific">Pseudozyma flocculosa PF-1</name>
    <dbReference type="NCBI Taxonomy" id="1277687"/>
    <lineage>
        <taxon>Eukaryota</taxon>
        <taxon>Fungi</taxon>
        <taxon>Dikarya</taxon>
        <taxon>Basidiomycota</taxon>
        <taxon>Ustilaginomycotina</taxon>
        <taxon>Ustilaginomycetes</taxon>
        <taxon>Ustilaginales</taxon>
        <taxon>Ustilaginaceae</taxon>
        <taxon>Pseudozyma</taxon>
    </lineage>
</organism>
<gene>
    <name evidence="7" type="ORF">PFL1_04474</name>
</gene>
<keyword evidence="5" id="KW-0663">Pyridoxal phosphate</keyword>
<name>A0A061H5G8_9BASI</name>
<evidence type="ECO:0000256" key="1">
    <source>
        <dbReference type="ARBA" id="ARBA00001933"/>
    </source>
</evidence>
<evidence type="ECO:0000256" key="2">
    <source>
        <dbReference type="ARBA" id="ARBA00007441"/>
    </source>
</evidence>
<dbReference type="CDD" id="cd00609">
    <property type="entry name" value="AAT_like"/>
    <property type="match status" value="1"/>
</dbReference>
<dbReference type="KEGG" id="pfp:PFL1_04474"/>
<dbReference type="Gene3D" id="3.90.1150.10">
    <property type="entry name" value="Aspartate Aminotransferase, domain 1"/>
    <property type="match status" value="1"/>
</dbReference>
<dbReference type="Gene3D" id="3.40.640.10">
    <property type="entry name" value="Type I PLP-dependent aspartate aminotransferase-like (Major domain)"/>
    <property type="match status" value="1"/>
</dbReference>
<dbReference type="GO" id="GO:0030170">
    <property type="term" value="F:pyridoxal phosphate binding"/>
    <property type="evidence" value="ECO:0007669"/>
    <property type="project" value="InterPro"/>
</dbReference>
<dbReference type="InterPro" id="IPR015421">
    <property type="entry name" value="PyrdxlP-dep_Trfase_major"/>
</dbReference>
<dbReference type="Pfam" id="PF00155">
    <property type="entry name" value="Aminotran_1_2"/>
    <property type="match status" value="1"/>
</dbReference>
<dbReference type="InterPro" id="IPR004839">
    <property type="entry name" value="Aminotransferase_I/II_large"/>
</dbReference>
<comment type="cofactor">
    <cofactor evidence="1">
        <name>pyridoxal 5'-phosphate</name>
        <dbReference type="ChEBI" id="CHEBI:597326"/>
    </cofactor>
</comment>
<dbReference type="Proteomes" id="UP000053664">
    <property type="component" value="Unassembled WGS sequence"/>
</dbReference>
<dbReference type="GO" id="GO:0005739">
    <property type="term" value="C:mitochondrion"/>
    <property type="evidence" value="ECO:0007669"/>
    <property type="project" value="TreeGrafter"/>
</dbReference>
<sequence>MASQSPPAAAAATRFRTERSERIRFELEKGADVWSMFNPVVFPTAINLGQGFMNWAPPSFILEPTNAESAKRVDLHHYSHPKGRPRLRNAIADFYSPEFRAPAAGNEDRWSPSADGLPRLRQGEARRLDVETEIQVTSGANGGIYSAMGAFLNHGDEVLIMEPFFDQYEAEVRFHNATPVYIPMLPPKDGAVSGVAEADEWKFDFDLIERKLQSGKVKALLLNTPHNPIGKVASEAELGRLAALCIKHDLLVVSDEVYDCLTFDSKSHLRIAAFEGMWERTITVGSAGKSFACTGWRVGWLIGPDHLIGPARAVHTRITFAVNSTAQEGAAIGLELAPSHRFFETQRADYEVRRAALRRALDPLGLPYTNPHGSYFILVDVSRLDIPPAFLEGEGEGEEAVPESVLKKPRDYLKAWFIAKTCDVVAIPATAFYSDEHARFGDRFVRFSFCKDGQIEEAAQRLLKLKQYIRA</sequence>
<keyword evidence="3" id="KW-0032">Aminotransferase</keyword>
<dbReference type="eggNOG" id="KOG0257">
    <property type="taxonomic scope" value="Eukaryota"/>
</dbReference>
<keyword evidence="4" id="KW-0808">Transferase</keyword>
<reference evidence="7 8" key="1">
    <citation type="journal article" date="2013" name="Plant Cell">
        <title>The transition from a phytopathogenic smut ancestor to an anamorphic biocontrol agent deciphered by comparative whole-genome analysis.</title>
        <authorList>
            <person name="Lefebvre F."/>
            <person name="Joly D.L."/>
            <person name="Labbe C."/>
            <person name="Teichmann B."/>
            <person name="Linning R."/>
            <person name="Belzile F."/>
            <person name="Bakkeren G."/>
            <person name="Belanger R.R."/>
        </authorList>
    </citation>
    <scope>NUCLEOTIDE SEQUENCE [LARGE SCALE GENOMIC DNA]</scope>
    <source>
        <strain evidence="7 8">PF-1</strain>
    </source>
</reference>
<dbReference type="PANTHER" id="PTHR43807">
    <property type="entry name" value="FI04487P"/>
    <property type="match status" value="1"/>
</dbReference>
<evidence type="ECO:0000256" key="4">
    <source>
        <dbReference type="ARBA" id="ARBA00022679"/>
    </source>
</evidence>
<dbReference type="OrthoDB" id="2414662at2759"/>
<dbReference type="InterPro" id="IPR051326">
    <property type="entry name" value="Kynurenine-oxoglutarate_AT"/>
</dbReference>
<dbReference type="SUPFAM" id="SSF53383">
    <property type="entry name" value="PLP-dependent transferases"/>
    <property type="match status" value="1"/>
</dbReference>
<evidence type="ECO:0000259" key="6">
    <source>
        <dbReference type="Pfam" id="PF00155"/>
    </source>
</evidence>
<dbReference type="AlphaFoldDB" id="A0A061H5G8"/>
<comment type="similarity">
    <text evidence="2">Belongs to the class-I pyridoxal-phosphate-dependent aminotransferase family.</text>
</comment>
<dbReference type="RefSeq" id="XP_007880189.1">
    <property type="nucleotide sequence ID" value="XM_007881998.1"/>
</dbReference>
<dbReference type="HOGENOM" id="CLU_017584_4_0_1"/>